<dbReference type="GO" id="GO:1990904">
    <property type="term" value="C:ribonucleoprotein complex"/>
    <property type="evidence" value="ECO:0007669"/>
    <property type="project" value="UniProtKB-KW"/>
</dbReference>
<name>A0A6M0RXZ5_9CYAN</name>
<dbReference type="Gene3D" id="2.40.240.10">
    <property type="entry name" value="Ribosomal Protein L25, Chain P"/>
    <property type="match status" value="1"/>
</dbReference>
<evidence type="ECO:0000256" key="2">
    <source>
        <dbReference type="ARBA" id="ARBA00023274"/>
    </source>
</evidence>
<accession>A0A6M0RXZ5</accession>
<dbReference type="Pfam" id="PF01386">
    <property type="entry name" value="Ribosomal_L25p"/>
    <property type="match status" value="1"/>
</dbReference>
<dbReference type="SUPFAM" id="SSF50715">
    <property type="entry name" value="Ribosomal protein L25-like"/>
    <property type="match status" value="1"/>
</dbReference>
<feature type="domain" description="Large ribosomal subunit protein bL25 L25" evidence="3">
    <location>
        <begin position="5"/>
        <end position="93"/>
    </location>
</feature>
<dbReference type="NCBIfam" id="NF004612">
    <property type="entry name" value="PRK05943.1"/>
    <property type="match status" value="1"/>
</dbReference>
<organism evidence="4 5">
    <name type="scientific">Adonisia turfae CCMR0081</name>
    <dbReference type="NCBI Taxonomy" id="2292702"/>
    <lineage>
        <taxon>Bacteria</taxon>
        <taxon>Bacillati</taxon>
        <taxon>Cyanobacteriota</taxon>
        <taxon>Adonisia</taxon>
        <taxon>Adonisia turfae</taxon>
    </lineage>
</organism>
<dbReference type="InterPro" id="IPR029751">
    <property type="entry name" value="Ribosomal_L25_dom"/>
</dbReference>
<dbReference type="InterPro" id="IPR011035">
    <property type="entry name" value="Ribosomal_bL25/Gln-tRNA_synth"/>
</dbReference>
<keyword evidence="1 4" id="KW-0689">Ribosomal protein</keyword>
<keyword evidence="2" id="KW-0687">Ribonucleoprotein</keyword>
<keyword evidence="5" id="KW-1185">Reference proteome</keyword>
<evidence type="ECO:0000313" key="5">
    <source>
        <dbReference type="Proteomes" id="UP000481033"/>
    </source>
</evidence>
<dbReference type="EMBL" id="QXHD01000004">
    <property type="protein sequence ID" value="NEZ60592.1"/>
    <property type="molecule type" value="Genomic_DNA"/>
</dbReference>
<evidence type="ECO:0000259" key="3">
    <source>
        <dbReference type="Pfam" id="PF01386"/>
    </source>
</evidence>
<dbReference type="InterPro" id="IPR020056">
    <property type="entry name" value="Rbsml_bL25/Gln-tRNA_synth_N"/>
</dbReference>
<dbReference type="RefSeq" id="WP_163663401.1">
    <property type="nucleotide sequence ID" value="NZ_QXHD01000004.1"/>
</dbReference>
<protein>
    <submittedName>
        <fullName evidence="4">50S ribosomal protein L25</fullName>
    </submittedName>
</protein>
<dbReference type="GO" id="GO:0003735">
    <property type="term" value="F:structural constituent of ribosome"/>
    <property type="evidence" value="ECO:0007669"/>
    <property type="project" value="InterPro"/>
</dbReference>
<sequence length="96" mass="10715">MELTLDCSKRADNEKPGALRRAGVMPAVLYGHDGTNSVSLKANTREVEALIRNAKGQKVELSLNVTDMPWNGKVVLQEVQNHPWKSEIYHISFLAQ</sequence>
<proteinExistence type="predicted"/>
<reference evidence="4 5" key="1">
    <citation type="journal article" date="2020" name="Microb. Ecol.">
        <title>Ecogenomics of the Marine Benthic Filamentous Cyanobacterium Adonisia.</title>
        <authorList>
            <person name="Walter J.M."/>
            <person name="Coutinho F.H."/>
            <person name="Leomil L."/>
            <person name="Hargreaves P.I."/>
            <person name="Campeao M.E."/>
            <person name="Vieira V.V."/>
            <person name="Silva B.S."/>
            <person name="Fistarol G.O."/>
            <person name="Salomon P.S."/>
            <person name="Sawabe T."/>
            <person name="Mino S."/>
            <person name="Hosokawa M."/>
            <person name="Miyashita H."/>
            <person name="Maruyama F."/>
            <person name="van Verk M.C."/>
            <person name="Dutilh B.E."/>
            <person name="Thompson C.C."/>
            <person name="Thompson F.L."/>
        </authorList>
    </citation>
    <scope>NUCLEOTIDE SEQUENCE [LARGE SCALE GENOMIC DNA]</scope>
    <source>
        <strain evidence="4 5">CCMR0081</strain>
    </source>
</reference>
<comment type="caution">
    <text evidence="4">The sequence shown here is derived from an EMBL/GenBank/DDBJ whole genome shotgun (WGS) entry which is preliminary data.</text>
</comment>
<dbReference type="GO" id="GO:0006412">
    <property type="term" value="P:translation"/>
    <property type="evidence" value="ECO:0007669"/>
    <property type="project" value="InterPro"/>
</dbReference>
<dbReference type="Proteomes" id="UP000481033">
    <property type="component" value="Unassembled WGS sequence"/>
</dbReference>
<dbReference type="GO" id="GO:0005840">
    <property type="term" value="C:ribosome"/>
    <property type="evidence" value="ECO:0007669"/>
    <property type="project" value="UniProtKB-KW"/>
</dbReference>
<gene>
    <name evidence="4" type="ORF">DXZ20_34130</name>
</gene>
<evidence type="ECO:0000313" key="4">
    <source>
        <dbReference type="EMBL" id="NEZ60592.1"/>
    </source>
</evidence>
<dbReference type="CDD" id="cd00495">
    <property type="entry name" value="Ribosomal_L25_TL5_CTC"/>
    <property type="match status" value="1"/>
</dbReference>
<dbReference type="AlphaFoldDB" id="A0A6M0RXZ5"/>
<evidence type="ECO:0000256" key="1">
    <source>
        <dbReference type="ARBA" id="ARBA00022980"/>
    </source>
</evidence>